<dbReference type="RefSeq" id="WP_239743106.1">
    <property type="nucleotide sequence ID" value="NZ_JACSYB010000001.1"/>
</dbReference>
<evidence type="ECO:0000256" key="3">
    <source>
        <dbReference type="ARBA" id="ARBA00022475"/>
    </source>
</evidence>
<comment type="similarity">
    <text evidence="11">Belongs to the UPF0053 family. PaeA subfamily.</text>
</comment>
<evidence type="ECO:0000256" key="14">
    <source>
        <dbReference type="PROSITE-ProRule" id="PRU01193"/>
    </source>
</evidence>
<dbReference type="FunFam" id="3.10.580.10:FF:000005">
    <property type="entry name" value="HlyC/CorC family transporter"/>
    <property type="match status" value="1"/>
</dbReference>
<dbReference type="Gene3D" id="3.10.580.10">
    <property type="entry name" value="CBS-domain"/>
    <property type="match status" value="1"/>
</dbReference>
<dbReference type="PROSITE" id="PS51846">
    <property type="entry name" value="CNNM"/>
    <property type="match status" value="1"/>
</dbReference>
<dbReference type="Pfam" id="PF03471">
    <property type="entry name" value="CorC_HlyC"/>
    <property type="match status" value="1"/>
</dbReference>
<dbReference type="AlphaFoldDB" id="A0A9X1USQ4"/>
<dbReference type="InterPro" id="IPR005170">
    <property type="entry name" value="Transptr-assoc_dom"/>
</dbReference>
<keyword evidence="8 13" id="KW-0129">CBS domain</keyword>
<comment type="function">
    <text evidence="10">Involved in cadaverine and putrescine tolerance in stationary phase. May facilitate the efflux of both cadaverine and putrescine from the cytoplasm, reducing potentially toxic levels under certain stress conditions.</text>
</comment>
<keyword evidence="19" id="KW-1185">Reference proteome</keyword>
<evidence type="ECO:0000256" key="15">
    <source>
        <dbReference type="SAM" id="Phobius"/>
    </source>
</evidence>
<keyword evidence="3" id="KW-1003">Cell membrane</keyword>
<dbReference type="InterPro" id="IPR000644">
    <property type="entry name" value="CBS_dom"/>
</dbReference>
<dbReference type="Gene3D" id="3.30.465.10">
    <property type="match status" value="1"/>
</dbReference>
<protein>
    <recommendedName>
        <fullName evidence="12">Polyamine export protein</fullName>
    </recommendedName>
</protein>
<comment type="caution">
    <text evidence="18">The sequence shown here is derived from an EMBL/GenBank/DDBJ whole genome shotgun (WGS) entry which is preliminary data.</text>
</comment>
<feature type="domain" description="CBS" evidence="16">
    <location>
        <begin position="284"/>
        <end position="345"/>
    </location>
</feature>
<dbReference type="InterPro" id="IPR016169">
    <property type="entry name" value="FAD-bd_PCMH_sub2"/>
</dbReference>
<evidence type="ECO:0000259" key="17">
    <source>
        <dbReference type="PROSITE" id="PS51846"/>
    </source>
</evidence>
<dbReference type="InterPro" id="IPR044751">
    <property type="entry name" value="Ion_transp-like_CBS"/>
</dbReference>
<dbReference type="PANTHER" id="PTHR22777:SF16">
    <property type="entry name" value="POLYAMINE EXPORT PROTEIN"/>
    <property type="match status" value="1"/>
</dbReference>
<feature type="transmembrane region" description="Helical" evidence="15">
    <location>
        <begin position="134"/>
        <end position="156"/>
    </location>
</feature>
<evidence type="ECO:0000259" key="16">
    <source>
        <dbReference type="PROSITE" id="PS51371"/>
    </source>
</evidence>
<feature type="domain" description="CNNM transmembrane" evidence="17">
    <location>
        <begin position="1"/>
        <end position="199"/>
    </location>
</feature>
<dbReference type="GO" id="GO:0050660">
    <property type="term" value="F:flavin adenine dinucleotide binding"/>
    <property type="evidence" value="ECO:0007669"/>
    <property type="project" value="InterPro"/>
</dbReference>
<feature type="transmembrane region" description="Helical" evidence="15">
    <location>
        <begin position="6"/>
        <end position="27"/>
    </location>
</feature>
<evidence type="ECO:0000313" key="18">
    <source>
        <dbReference type="EMBL" id="MCG8148256.1"/>
    </source>
</evidence>
<keyword evidence="9 14" id="KW-0472">Membrane</keyword>
<keyword evidence="7 14" id="KW-1133">Transmembrane helix</keyword>
<evidence type="ECO:0000256" key="6">
    <source>
        <dbReference type="ARBA" id="ARBA00022737"/>
    </source>
</evidence>
<dbReference type="Proteomes" id="UP001139238">
    <property type="component" value="Unassembled WGS sequence"/>
</dbReference>
<dbReference type="Pfam" id="PF01595">
    <property type="entry name" value="CNNM"/>
    <property type="match status" value="1"/>
</dbReference>
<dbReference type="Pfam" id="PF00571">
    <property type="entry name" value="CBS"/>
    <property type="match status" value="1"/>
</dbReference>
<dbReference type="InterPro" id="IPR002550">
    <property type="entry name" value="CNNM"/>
</dbReference>
<evidence type="ECO:0000256" key="7">
    <source>
        <dbReference type="ARBA" id="ARBA00022989"/>
    </source>
</evidence>
<dbReference type="PANTHER" id="PTHR22777">
    <property type="entry name" value="HEMOLYSIN-RELATED"/>
    <property type="match status" value="1"/>
</dbReference>
<organism evidence="18 19">
    <name type="scientific">Moraxella tetraodonis</name>
    <dbReference type="NCBI Taxonomy" id="2767221"/>
    <lineage>
        <taxon>Bacteria</taxon>
        <taxon>Pseudomonadati</taxon>
        <taxon>Pseudomonadota</taxon>
        <taxon>Gammaproteobacteria</taxon>
        <taxon>Moraxellales</taxon>
        <taxon>Moraxellaceae</taxon>
        <taxon>Moraxella</taxon>
    </lineage>
</organism>
<evidence type="ECO:0000256" key="4">
    <source>
        <dbReference type="ARBA" id="ARBA00022519"/>
    </source>
</evidence>
<dbReference type="SUPFAM" id="SSF56176">
    <property type="entry name" value="FAD-binding/transporter-associated domain-like"/>
    <property type="match status" value="1"/>
</dbReference>
<accession>A0A9X1USQ4</accession>
<evidence type="ECO:0000256" key="8">
    <source>
        <dbReference type="ARBA" id="ARBA00023122"/>
    </source>
</evidence>
<evidence type="ECO:0000256" key="10">
    <source>
        <dbReference type="ARBA" id="ARBA00037177"/>
    </source>
</evidence>
<dbReference type="PROSITE" id="PS51371">
    <property type="entry name" value="CBS"/>
    <property type="match status" value="1"/>
</dbReference>
<sequence>MSLFQNLLIICILVLISSFFSISEIALAGARRIKLKLLAESGDNRANKILHLQENSAEFFATSQIGLNAVAILGGIVGESALRPYFIDLISPFYQGKMLDNIGFMMSFLLVTLLFILFADLIPKRIGMINPERVALAVIEPVLLSIKVFKPLAWIINGLANLIFRIFKINMVREENITFDDVSAVVDAGAQAGVLLKQEHHFIENVFELEERNVPSSMTTRENVVYFTLGESEQSIRQKIANYPYSKFLVCKDHIDEVIGYVDTKDILVKLLSNQSQILLNETTIRNVLIIPDTLTLSELLDRFRSSKEKFAVVMNEYALIVGVITLSDIMMTVMGDWVAPIEDEQQIIQRDEFSWLIEGTTPIENVKHALGIEDFPDWDNYETLAGFMMYKLRKIPRPADFVEYQGYKFEVVDIDHHKIDQLLVTRNFKDEEEHIISDS</sequence>
<proteinExistence type="inferred from homology"/>
<gene>
    <name evidence="18" type="ORF">H9W84_08955</name>
</gene>
<evidence type="ECO:0000256" key="9">
    <source>
        <dbReference type="ARBA" id="ARBA00023136"/>
    </source>
</evidence>
<keyword evidence="4" id="KW-0997">Cell inner membrane</keyword>
<name>A0A9X1USQ4_9GAMM</name>
<evidence type="ECO:0000256" key="1">
    <source>
        <dbReference type="ARBA" id="ARBA00004429"/>
    </source>
</evidence>
<evidence type="ECO:0000256" key="13">
    <source>
        <dbReference type="PROSITE-ProRule" id="PRU00703"/>
    </source>
</evidence>
<dbReference type="InterPro" id="IPR036318">
    <property type="entry name" value="FAD-bd_PCMH-like_sf"/>
</dbReference>
<keyword evidence="6" id="KW-0677">Repeat</keyword>
<dbReference type="CDD" id="cd04590">
    <property type="entry name" value="CBS_pair_CorC_HlyC_assoc"/>
    <property type="match status" value="1"/>
</dbReference>
<reference evidence="18" key="1">
    <citation type="submission" date="2021-08" db="EMBL/GenBank/DDBJ databases">
        <title>Complete genome sequence of Moraxella sp strain PS-22.</title>
        <authorList>
            <person name="Das S.K."/>
        </authorList>
    </citation>
    <scope>NUCLEOTIDE SEQUENCE</scope>
    <source>
        <strain evidence="18">PS-22</strain>
    </source>
</reference>
<keyword evidence="5 14" id="KW-0812">Transmembrane</keyword>
<feature type="transmembrane region" description="Helical" evidence="15">
    <location>
        <begin position="65"/>
        <end position="82"/>
    </location>
</feature>
<dbReference type="SUPFAM" id="SSF54631">
    <property type="entry name" value="CBS-domain pair"/>
    <property type="match status" value="1"/>
</dbReference>
<feature type="transmembrane region" description="Helical" evidence="15">
    <location>
        <begin position="102"/>
        <end position="122"/>
    </location>
</feature>
<evidence type="ECO:0000313" key="19">
    <source>
        <dbReference type="Proteomes" id="UP001139238"/>
    </source>
</evidence>
<evidence type="ECO:0000256" key="2">
    <source>
        <dbReference type="ARBA" id="ARBA00022448"/>
    </source>
</evidence>
<evidence type="ECO:0000256" key="12">
    <source>
        <dbReference type="ARBA" id="ARBA00039818"/>
    </source>
</evidence>
<dbReference type="InterPro" id="IPR046342">
    <property type="entry name" value="CBS_dom_sf"/>
</dbReference>
<dbReference type="SMART" id="SM01091">
    <property type="entry name" value="CorC_HlyC"/>
    <property type="match status" value="1"/>
</dbReference>
<keyword evidence="2" id="KW-0813">Transport</keyword>
<evidence type="ECO:0000256" key="5">
    <source>
        <dbReference type="ARBA" id="ARBA00022692"/>
    </source>
</evidence>
<dbReference type="EMBL" id="JACSYB010000001">
    <property type="protein sequence ID" value="MCG8148256.1"/>
    <property type="molecule type" value="Genomic_DNA"/>
</dbReference>
<evidence type="ECO:0000256" key="11">
    <source>
        <dbReference type="ARBA" id="ARBA00038280"/>
    </source>
</evidence>
<comment type="subcellular location">
    <subcellularLocation>
        <location evidence="1">Cell inner membrane</location>
        <topology evidence="1">Multi-pass membrane protein</topology>
    </subcellularLocation>
</comment>
<dbReference type="GO" id="GO:0005886">
    <property type="term" value="C:plasma membrane"/>
    <property type="evidence" value="ECO:0007669"/>
    <property type="project" value="UniProtKB-SubCell"/>
</dbReference>